<proteinExistence type="predicted"/>
<dbReference type="Proteomes" id="UP000245817">
    <property type="component" value="Unassembled WGS sequence"/>
</dbReference>
<name>A0AAX1BPU0_KLEPN</name>
<sequence length="70" mass="7656">MNERVTVNGAVFFVGWRLTPYPTYRYLALLSAMRAGTLPDGGALRLIRATPLRRYVARLSVAQAGETAAS</sequence>
<evidence type="ECO:0000313" key="2">
    <source>
        <dbReference type="Proteomes" id="UP000245817"/>
    </source>
</evidence>
<comment type="caution">
    <text evidence="1">The sequence shown here is derived from an EMBL/GenBank/DDBJ whole genome shotgun (WGS) entry which is preliminary data.</text>
</comment>
<dbReference type="EMBL" id="PCFF01000025">
    <property type="protein sequence ID" value="PVU61016.1"/>
    <property type="molecule type" value="Genomic_DNA"/>
</dbReference>
<accession>A0AAX1BPU0</accession>
<protein>
    <submittedName>
        <fullName evidence="1">Uncharacterized protein</fullName>
    </submittedName>
</protein>
<dbReference type="AlphaFoldDB" id="A0AAX1BPU0"/>
<organism evidence="1 2">
    <name type="scientific">Klebsiella pneumoniae</name>
    <dbReference type="NCBI Taxonomy" id="573"/>
    <lineage>
        <taxon>Bacteria</taxon>
        <taxon>Pseudomonadati</taxon>
        <taxon>Pseudomonadota</taxon>
        <taxon>Gammaproteobacteria</taxon>
        <taxon>Enterobacterales</taxon>
        <taxon>Enterobacteriaceae</taxon>
        <taxon>Klebsiella/Raoultella group</taxon>
        <taxon>Klebsiella</taxon>
        <taxon>Klebsiella pneumoniae complex</taxon>
    </lineage>
</organism>
<reference evidence="1 2" key="1">
    <citation type="submission" date="2017-09" db="EMBL/GenBank/DDBJ databases">
        <title>Molecular Epidemiology of Livestock-Associated Methicillin Resistant Staphylococcus aureus (LA-MRSA) and Extended-Spectrum Beta-Lactamase (ESBL)-Producing Enterobacteriaceae in Pigs and Exposed Workers in Cameroon and South Africa.</title>
        <authorList>
            <person name="Founou L."/>
            <person name="Founou R.C."/>
            <person name="Allam M."/>
            <person name="Ismail A."/>
            <person name="Essack S.Y."/>
        </authorList>
    </citation>
    <scope>NUCLEOTIDE SEQUENCE [LARGE SCALE GENOMIC DNA]</scope>
    <source>
        <strain evidence="1 2">HH516E4IA</strain>
    </source>
</reference>
<evidence type="ECO:0000313" key="1">
    <source>
        <dbReference type="EMBL" id="PVU61016.1"/>
    </source>
</evidence>
<gene>
    <name evidence="1" type="ORF">CP554_19170</name>
</gene>